<proteinExistence type="predicted"/>
<feature type="domain" description="SGNH hydrolase-type esterase" evidence="1">
    <location>
        <begin position="54"/>
        <end position="216"/>
    </location>
</feature>
<dbReference type="InterPro" id="IPR051532">
    <property type="entry name" value="Ester_Hydrolysis_Enzymes"/>
</dbReference>
<dbReference type="EMBL" id="CP053015">
    <property type="protein sequence ID" value="QJQ31987.1"/>
    <property type="molecule type" value="Genomic_DNA"/>
</dbReference>
<name>A0A6M4ASD9_9SPHN</name>
<dbReference type="Pfam" id="PF13472">
    <property type="entry name" value="Lipase_GDSL_2"/>
    <property type="match status" value="1"/>
</dbReference>
<evidence type="ECO:0000313" key="2">
    <source>
        <dbReference type="EMBL" id="QJQ31987.1"/>
    </source>
</evidence>
<dbReference type="SUPFAM" id="SSF52266">
    <property type="entry name" value="SGNH hydrolase"/>
    <property type="match status" value="1"/>
</dbReference>
<dbReference type="CDD" id="cd01822">
    <property type="entry name" value="Lysophospholipase_L1_like"/>
    <property type="match status" value="1"/>
</dbReference>
<accession>A0A6M4ASD9</accession>
<sequence>MKNFREIGLAVFTCLAVTGCGDGAPAATDKVSVAENTVQTANAAVDADTRLVVVFGDSLYAGYGLDREEGFAPELEKALKARGLTVSVHNAGVSGDTTAAGLARLGFALDGLPKKPDLVLVGLGGNDMLRGIGPEQTRANLDAILAELDRRQIPAMLTGMLAAPNLGADYSAAFNPIFPELARRHDVPLYPFFLEGVVGNPQLMLPDSIHPNAAGVDVVIGKLTPQVARALAD</sequence>
<reference evidence="2 3" key="1">
    <citation type="submission" date="2020-01" db="EMBL/GenBank/DDBJ databases">
        <title>Sphingomonas sp. strain CSW-10.</title>
        <authorList>
            <person name="Chen W.-M."/>
        </authorList>
    </citation>
    <scope>NUCLEOTIDE SEQUENCE [LARGE SCALE GENOMIC DNA]</scope>
    <source>
        <strain evidence="2 3">CSW-10</strain>
    </source>
</reference>
<dbReference type="RefSeq" id="WP_169944721.1">
    <property type="nucleotide sequence ID" value="NZ_CP053015.1"/>
</dbReference>
<protein>
    <submittedName>
        <fullName evidence="2">Arylesterase</fullName>
    </submittedName>
</protein>
<dbReference type="KEGG" id="slan:GV829_05575"/>
<keyword evidence="3" id="KW-1185">Reference proteome</keyword>
<dbReference type="PANTHER" id="PTHR30383:SF24">
    <property type="entry name" value="THIOESTERASE 1_PROTEASE 1_LYSOPHOSPHOLIPASE L1"/>
    <property type="match status" value="1"/>
</dbReference>
<dbReference type="GO" id="GO:0004622">
    <property type="term" value="F:phosphatidylcholine lysophospholipase activity"/>
    <property type="evidence" value="ECO:0007669"/>
    <property type="project" value="TreeGrafter"/>
</dbReference>
<dbReference type="PROSITE" id="PS51257">
    <property type="entry name" value="PROKAR_LIPOPROTEIN"/>
    <property type="match status" value="1"/>
</dbReference>
<evidence type="ECO:0000259" key="1">
    <source>
        <dbReference type="Pfam" id="PF13472"/>
    </source>
</evidence>
<dbReference type="Proteomes" id="UP000503018">
    <property type="component" value="Chromosome"/>
</dbReference>
<dbReference type="InterPro" id="IPR013830">
    <property type="entry name" value="SGNH_hydro"/>
</dbReference>
<dbReference type="PANTHER" id="PTHR30383">
    <property type="entry name" value="THIOESTERASE 1/PROTEASE 1/LYSOPHOSPHOLIPASE L1"/>
    <property type="match status" value="1"/>
</dbReference>
<gene>
    <name evidence="2" type="ORF">GV829_05575</name>
</gene>
<dbReference type="AlphaFoldDB" id="A0A6M4ASD9"/>
<organism evidence="2 3">
    <name type="scientific">Sphingomonas lacunae</name>
    <dbReference type="NCBI Taxonomy" id="2698828"/>
    <lineage>
        <taxon>Bacteria</taxon>
        <taxon>Pseudomonadati</taxon>
        <taxon>Pseudomonadota</taxon>
        <taxon>Alphaproteobacteria</taxon>
        <taxon>Sphingomonadales</taxon>
        <taxon>Sphingomonadaceae</taxon>
        <taxon>Sphingomonas</taxon>
    </lineage>
</organism>
<dbReference type="Gene3D" id="3.40.50.1110">
    <property type="entry name" value="SGNH hydrolase"/>
    <property type="match status" value="1"/>
</dbReference>
<evidence type="ECO:0000313" key="3">
    <source>
        <dbReference type="Proteomes" id="UP000503018"/>
    </source>
</evidence>
<dbReference type="InterPro" id="IPR036514">
    <property type="entry name" value="SGNH_hydro_sf"/>
</dbReference>